<evidence type="ECO:0000256" key="2">
    <source>
        <dbReference type="ARBA" id="ARBA00004324"/>
    </source>
</evidence>
<proteinExistence type="inferred from homology"/>
<evidence type="ECO:0000256" key="22">
    <source>
        <dbReference type="SAM" id="MobiDB-lite"/>
    </source>
</evidence>
<dbReference type="Pfam" id="PF11029">
    <property type="entry name" value="DAZAP2"/>
    <property type="match status" value="1"/>
</dbReference>
<dbReference type="STRING" id="9838.ENSCDRP00005020051"/>
<dbReference type="InterPro" id="IPR005574">
    <property type="entry name" value="Rpb4/RPC9"/>
</dbReference>
<evidence type="ECO:0000256" key="20">
    <source>
        <dbReference type="ARBA" id="ARBA00045808"/>
    </source>
</evidence>
<dbReference type="InterPro" id="IPR038846">
    <property type="entry name" value="RPC9"/>
</dbReference>
<protein>
    <recommendedName>
        <fullName evidence="5">DAZ-associated protein 2</fullName>
    </recommendedName>
    <alternativeName>
        <fullName evidence="6 21">DNA-directed RNA polymerase III subunit RPC9</fullName>
    </alternativeName>
    <alternativeName>
        <fullName evidence="15">Deleted in azoospermia-associated protein 2</fullName>
    </alternativeName>
    <alternativeName>
        <fullName evidence="16">Proline-rich transcript in brain protein</fullName>
    </alternativeName>
</protein>
<keyword evidence="14" id="KW-0539">Nucleus</keyword>
<evidence type="ECO:0000256" key="4">
    <source>
        <dbReference type="ARBA" id="ARBA00006898"/>
    </source>
</evidence>
<comment type="function">
    <text evidence="19">In unstressed cells, promotes SIAH1-mediated polyubiquitination and degradation of the serine/threonine-protein kinase HIPK2, probably by acting as a loading factor that potentiates complex formation between HIPK2 and ubiquitin ligase SIAH1. In response to DNA damage, localizes to the nucleus following phosphorylation by HIPK2 and modulates the expression of a subset of TP53/p53 target genes by binding to TP53 at target gene promoters. This limits the expression of a number of cell death-mediating TP53 target genes, reducing DNA damage-induced cell death. Enhances the binding of transcription factor TCF7L2/TCF4, a Wnt signaling pathway effector, to the promoters of target genes. Plays a role in stress granule formation.</text>
</comment>
<keyword evidence="25" id="KW-1185">Reference proteome</keyword>
<comment type="caution">
    <text evidence="24">The sequence shown here is derived from an EMBL/GenBank/DDBJ whole genome shotgun (WGS) entry which is preliminary data.</text>
</comment>
<evidence type="ECO:0000313" key="25">
    <source>
        <dbReference type="Proteomes" id="UP000299084"/>
    </source>
</evidence>
<dbReference type="InterPro" id="IPR010997">
    <property type="entry name" value="HRDC-like_sf"/>
</dbReference>
<evidence type="ECO:0000256" key="15">
    <source>
        <dbReference type="ARBA" id="ARBA00032174"/>
    </source>
</evidence>
<dbReference type="GO" id="GO:0006384">
    <property type="term" value="P:transcription initiation at RNA polymerase III promoter"/>
    <property type="evidence" value="ECO:0007669"/>
    <property type="project" value="InterPro"/>
</dbReference>
<evidence type="ECO:0000256" key="6">
    <source>
        <dbReference type="ARBA" id="ARBA00016672"/>
    </source>
</evidence>
<dbReference type="GO" id="GO:0010494">
    <property type="term" value="C:cytoplasmic stress granule"/>
    <property type="evidence" value="ECO:0007669"/>
    <property type="project" value="UniProtKB-SubCell"/>
</dbReference>
<dbReference type="PANTHER" id="PTHR15561">
    <property type="entry name" value="CALCITONIN GENE-RELATED PEPTIDE-RECEPTOR COMPONENT PROTEIN"/>
    <property type="match status" value="1"/>
</dbReference>
<dbReference type="AlphaFoldDB" id="A0A5N4CXW1"/>
<keyword evidence="8 24" id="KW-0240">DNA-directed RNA polymerase</keyword>
<keyword evidence="10" id="KW-0597">Phosphoprotein</keyword>
<gene>
    <name evidence="24" type="ORF">Cadr_000023803</name>
</gene>
<evidence type="ECO:0000256" key="13">
    <source>
        <dbReference type="ARBA" id="ARBA00023163"/>
    </source>
</evidence>
<evidence type="ECO:0000313" key="24">
    <source>
        <dbReference type="EMBL" id="KAB1263667.1"/>
    </source>
</evidence>
<evidence type="ECO:0000256" key="11">
    <source>
        <dbReference type="ARBA" id="ARBA00022843"/>
    </source>
</evidence>
<evidence type="ECO:0000256" key="16">
    <source>
        <dbReference type="ARBA" id="ARBA00034352"/>
    </source>
</evidence>
<evidence type="ECO:0000256" key="17">
    <source>
        <dbReference type="ARBA" id="ARBA00043924"/>
    </source>
</evidence>
<evidence type="ECO:0000259" key="23">
    <source>
        <dbReference type="SMART" id="SM00657"/>
    </source>
</evidence>
<evidence type="ECO:0000256" key="18">
    <source>
        <dbReference type="ARBA" id="ARBA00044007"/>
    </source>
</evidence>
<evidence type="ECO:0000256" key="7">
    <source>
        <dbReference type="ARBA" id="ARBA00022475"/>
    </source>
</evidence>
<dbReference type="GO" id="GO:0005886">
    <property type="term" value="C:plasma membrane"/>
    <property type="evidence" value="ECO:0007669"/>
    <property type="project" value="UniProtKB-SubCell"/>
</dbReference>
<keyword evidence="9" id="KW-0963">Cytoplasm</keyword>
<comment type="function">
    <text evidence="20">DNA-dependent RNA polymerase catalyzes the transcription of DNA into RNA using the four ribonucleoside triphosphates as substrates. Specific peripheric component of RNA polymerase III (Pol III) which synthesizes small non-coding RNAs including 5S rRNA, snRNAs, tRNAs and miRNAs from at least 500 distinct genomic loci. With POLR3H/RPC8 forms a mobile stalk that protrudes from Pol III core and functions primarily in transcription initiation. Pol III plays a key role in sensing and limiting infection by intracellular bacteria and DNA viruses. Acts as nuclear and cytosolic DNA sensor involved in innate immune response. Can sense non-self dsDNA that serves as template for transcription into dsRNA. The non-self RNA polymerase III transcripts, such as Epstein-Barr virus-encoded RNAs (EBERs) induce type I interferon and NF-kappa-B through the RIG-I pathway.</text>
</comment>
<dbReference type="SUPFAM" id="SSF47819">
    <property type="entry name" value="HRDC-like"/>
    <property type="match status" value="2"/>
</dbReference>
<dbReference type="InterPro" id="IPR022730">
    <property type="entry name" value="DAZ_assoc-2"/>
</dbReference>
<dbReference type="PANTHER" id="PTHR15561:SF0">
    <property type="entry name" value="DNA-DIRECTED RNA POLYMERASE III SUBUNIT RPC9"/>
    <property type="match status" value="1"/>
</dbReference>
<dbReference type="GO" id="GO:0005666">
    <property type="term" value="C:RNA polymerase III complex"/>
    <property type="evidence" value="ECO:0007669"/>
    <property type="project" value="InterPro"/>
</dbReference>
<keyword evidence="11" id="KW-0832">Ubl conjugation</keyword>
<comment type="similarity">
    <text evidence="4">Belongs to the eukaryotic RPC9 RNA polymerase subunit family.</text>
</comment>
<dbReference type="GO" id="GO:0016607">
    <property type="term" value="C:nuclear speck"/>
    <property type="evidence" value="ECO:0007669"/>
    <property type="project" value="UniProtKB-SubCell"/>
</dbReference>
<evidence type="ECO:0000256" key="9">
    <source>
        <dbReference type="ARBA" id="ARBA00022490"/>
    </source>
</evidence>
<evidence type="ECO:0000256" key="1">
    <source>
        <dbReference type="ARBA" id="ARBA00004210"/>
    </source>
</evidence>
<evidence type="ECO:0000256" key="8">
    <source>
        <dbReference type="ARBA" id="ARBA00022478"/>
    </source>
</evidence>
<dbReference type="Pfam" id="PF03874">
    <property type="entry name" value="RNA_pol_Rpb4"/>
    <property type="match status" value="2"/>
</dbReference>
<dbReference type="Gene3D" id="1.20.1250.40">
    <property type="match status" value="2"/>
</dbReference>
<evidence type="ECO:0000256" key="5">
    <source>
        <dbReference type="ARBA" id="ARBA00014066"/>
    </source>
</evidence>
<evidence type="ECO:0000256" key="3">
    <source>
        <dbReference type="ARBA" id="ARBA00004413"/>
    </source>
</evidence>
<keyword evidence="13" id="KW-0804">Transcription</keyword>
<evidence type="ECO:0000256" key="14">
    <source>
        <dbReference type="ARBA" id="ARBA00023242"/>
    </source>
</evidence>
<keyword evidence="7" id="KW-1003">Cell membrane</keyword>
<reference evidence="24 25" key="1">
    <citation type="journal article" date="2019" name="Mol. Ecol. Resour.">
        <title>Improving Illumina assemblies with Hi-C and long reads: an example with the North African dromedary.</title>
        <authorList>
            <person name="Elbers J.P."/>
            <person name="Rogers M.F."/>
            <person name="Perelman P.L."/>
            <person name="Proskuryakova A.A."/>
            <person name="Serdyukova N.A."/>
            <person name="Johnson W.E."/>
            <person name="Horin P."/>
            <person name="Corander J."/>
            <person name="Murphy D."/>
            <person name="Burger P.A."/>
        </authorList>
    </citation>
    <scope>NUCLEOTIDE SEQUENCE [LARGE SCALE GENOMIC DNA]</scope>
    <source>
        <strain evidence="24">Drom800</strain>
        <tissue evidence="24">Blood</tissue>
    </source>
</reference>
<evidence type="ECO:0000256" key="12">
    <source>
        <dbReference type="ARBA" id="ARBA00023136"/>
    </source>
</evidence>
<evidence type="ECO:0000256" key="10">
    <source>
        <dbReference type="ARBA" id="ARBA00022553"/>
    </source>
</evidence>
<dbReference type="SMART" id="SM00657">
    <property type="entry name" value="RPOL4c"/>
    <property type="match status" value="1"/>
</dbReference>
<organism evidence="24 25">
    <name type="scientific">Camelus dromedarius</name>
    <name type="common">Dromedary</name>
    <name type="synonym">Arabian camel</name>
    <dbReference type="NCBI Taxonomy" id="9838"/>
    <lineage>
        <taxon>Eukaryota</taxon>
        <taxon>Metazoa</taxon>
        <taxon>Chordata</taxon>
        <taxon>Craniata</taxon>
        <taxon>Vertebrata</taxon>
        <taxon>Euteleostomi</taxon>
        <taxon>Mammalia</taxon>
        <taxon>Eutheria</taxon>
        <taxon>Laurasiatheria</taxon>
        <taxon>Artiodactyla</taxon>
        <taxon>Tylopoda</taxon>
        <taxon>Camelidae</taxon>
        <taxon>Camelus</taxon>
    </lineage>
</organism>
<dbReference type="EMBL" id="JWIN03000018">
    <property type="protein sequence ID" value="KAB1263667.1"/>
    <property type="molecule type" value="Genomic_DNA"/>
</dbReference>
<comment type="function">
    <text evidence="17">Accessory protein for the calcitonin gene-related peptide (CGRP) receptor. It modulates CGRP responsiveness in a variety of tissues.</text>
</comment>
<dbReference type="FunFam" id="1.20.1250.40:FF:000002">
    <property type="entry name" value="DNA-directed RNA polymerase III subunit RPC9"/>
    <property type="match status" value="1"/>
</dbReference>
<dbReference type="InterPro" id="IPR006590">
    <property type="entry name" value="RNA_pol_Rpb4/RPC9_core"/>
</dbReference>
<comment type="subunit">
    <text evidence="18">Component of the RNA polymerase III complex consisting of 17 subunits: a ten-subunit horseshoe-shaped catalytic core composed of POLR3A/RPC1, POLR3B/RPC2, POLR1C/RPAC1, POLR1D/RPAC2, POLR3K/RPC10, POLR2E/RPABC1, POLR2F/RPABC2, POLR2H/RPABC3, POLR2K/RPABC4 and POLR2L/RPABC5; a mobile stalk composed of two subunits POLR3H/RPC8 and CRCP/RPC9, protruding from the core and functioning primarily in transcription initiation; and additional subunits homologous to general transcription factors of the RNA polymerase II machinery, POLR3C/RPC3-POLR3F/RPC6-POLR3G/RPC7 heterotrimer required for transcription initiation and POLR3D/RPC4-POLR3E/RPC5 heterodimer involved in both transcription initiation and termination.</text>
</comment>
<sequence>MEVKDANSALLSNYEVFQLLTDLKEQRKESGKNKHSSGQQNLNTITYETLKYISKTPCRHQSPEIVREFLTAMKSHKLTNWFSGANERRSDAGARFGAEATAGSIPPPPPGCPPRAAQLAVRQGAVVLVTQWKADFMDGSEGGYTIRAEKLQLLNHRPVTAVEIQLMVEESEERLTEEQIEALLQTVTSILPAGPEAEQKKNTNNDVTMDEEDPA</sequence>
<dbReference type="InterPro" id="IPR038324">
    <property type="entry name" value="Rpb4/RPC9_sf"/>
</dbReference>
<accession>A0A5N4CXW1</accession>
<feature type="domain" description="RNA polymerase Rpb4/RPC9 core" evidence="23">
    <location>
        <begin position="1"/>
        <end position="194"/>
    </location>
</feature>
<evidence type="ECO:0000256" key="19">
    <source>
        <dbReference type="ARBA" id="ARBA00045449"/>
    </source>
</evidence>
<evidence type="ECO:0000256" key="21">
    <source>
        <dbReference type="ARBA" id="ARBA00073026"/>
    </source>
</evidence>
<feature type="region of interest" description="Disordered" evidence="22">
    <location>
        <begin position="191"/>
        <end position="215"/>
    </location>
</feature>
<dbReference type="GO" id="GO:0000166">
    <property type="term" value="F:nucleotide binding"/>
    <property type="evidence" value="ECO:0007669"/>
    <property type="project" value="InterPro"/>
</dbReference>
<keyword evidence="12" id="KW-0472">Membrane</keyword>
<comment type="subcellular location">
    <subcellularLocation>
        <location evidence="3">Cell membrane</location>
        <topology evidence="3">Peripheral membrane protein</topology>
        <orientation evidence="3">Cytoplasmic side</orientation>
    </subcellularLocation>
    <subcellularLocation>
        <location evidence="1">Cytoplasm</location>
        <location evidence="1">Stress granule</location>
    </subcellularLocation>
    <subcellularLocation>
        <location evidence="2">Nucleus speckle</location>
    </subcellularLocation>
</comment>
<dbReference type="Proteomes" id="UP000299084">
    <property type="component" value="Unassembled WGS sequence"/>
</dbReference>
<name>A0A5N4CXW1_CAMDR</name>